<dbReference type="HOGENOM" id="CLU_3336510_0_0_1"/>
<evidence type="ECO:0000313" key="2">
    <source>
        <dbReference type="Proteomes" id="UP000004995"/>
    </source>
</evidence>
<keyword evidence="2" id="KW-1185">Reference proteome</keyword>
<dbReference type="EMBL" id="AGNK02005164">
    <property type="status" value="NOT_ANNOTATED_CDS"/>
    <property type="molecule type" value="Genomic_DNA"/>
</dbReference>
<reference evidence="2" key="1">
    <citation type="journal article" date="2012" name="Nat. Biotechnol.">
        <title>Reference genome sequence of the model plant Setaria.</title>
        <authorList>
            <person name="Bennetzen J.L."/>
            <person name="Schmutz J."/>
            <person name="Wang H."/>
            <person name="Percifield R."/>
            <person name="Hawkins J."/>
            <person name="Pontaroli A.C."/>
            <person name="Estep M."/>
            <person name="Feng L."/>
            <person name="Vaughn J.N."/>
            <person name="Grimwood J."/>
            <person name="Jenkins J."/>
            <person name="Barry K."/>
            <person name="Lindquist E."/>
            <person name="Hellsten U."/>
            <person name="Deshpande S."/>
            <person name="Wang X."/>
            <person name="Wu X."/>
            <person name="Mitros T."/>
            <person name="Triplett J."/>
            <person name="Yang X."/>
            <person name="Ye C.Y."/>
            <person name="Mauro-Herrera M."/>
            <person name="Wang L."/>
            <person name="Li P."/>
            <person name="Sharma M."/>
            <person name="Sharma R."/>
            <person name="Ronald P.C."/>
            <person name="Panaud O."/>
            <person name="Kellogg E.A."/>
            <person name="Brutnell T.P."/>
            <person name="Doust A.N."/>
            <person name="Tuskan G.A."/>
            <person name="Rokhsar D."/>
            <person name="Devos K.M."/>
        </authorList>
    </citation>
    <scope>NUCLEOTIDE SEQUENCE [LARGE SCALE GENOMIC DNA]</scope>
    <source>
        <strain evidence="2">cv. Yugu1</strain>
    </source>
</reference>
<accession>K3ZPH8</accession>
<sequence>MELQTFLMVCEELLLESTNRTHTPPSTLSLSSSILLIA</sequence>
<proteinExistence type="predicted"/>
<reference evidence="1" key="2">
    <citation type="submission" date="2018-08" db="UniProtKB">
        <authorList>
            <consortium name="EnsemblPlants"/>
        </authorList>
    </citation>
    <scope>IDENTIFICATION</scope>
    <source>
        <strain evidence="1">Yugu1</strain>
    </source>
</reference>
<dbReference type="InParanoid" id="K3ZPH8"/>
<organism evidence="1 2">
    <name type="scientific">Setaria italica</name>
    <name type="common">Foxtail millet</name>
    <name type="synonym">Panicum italicum</name>
    <dbReference type="NCBI Taxonomy" id="4555"/>
    <lineage>
        <taxon>Eukaryota</taxon>
        <taxon>Viridiplantae</taxon>
        <taxon>Streptophyta</taxon>
        <taxon>Embryophyta</taxon>
        <taxon>Tracheophyta</taxon>
        <taxon>Spermatophyta</taxon>
        <taxon>Magnoliopsida</taxon>
        <taxon>Liliopsida</taxon>
        <taxon>Poales</taxon>
        <taxon>Poaceae</taxon>
        <taxon>PACMAD clade</taxon>
        <taxon>Panicoideae</taxon>
        <taxon>Panicodae</taxon>
        <taxon>Paniceae</taxon>
        <taxon>Cenchrinae</taxon>
        <taxon>Setaria</taxon>
    </lineage>
</organism>
<dbReference type="Gramene" id="KQK95458">
    <property type="protein sequence ID" value="KQK95458"/>
    <property type="gene ID" value="SETIT_028508mg"/>
</dbReference>
<dbReference type="Proteomes" id="UP000004995">
    <property type="component" value="Unassembled WGS sequence"/>
</dbReference>
<dbReference type="AlphaFoldDB" id="K3ZPH8"/>
<protein>
    <submittedName>
        <fullName evidence="1">Uncharacterized protein</fullName>
    </submittedName>
</protein>
<evidence type="ECO:0000313" key="1">
    <source>
        <dbReference type="EnsemblPlants" id="KQK95458"/>
    </source>
</evidence>
<dbReference type="EnsemblPlants" id="KQK95458">
    <property type="protein sequence ID" value="KQK95458"/>
    <property type="gene ID" value="SETIT_028508mg"/>
</dbReference>
<name>K3ZPH8_SETIT</name>